<dbReference type="OrthoDB" id="517560at2"/>
<reference evidence="3 4" key="1">
    <citation type="submission" date="2016-10" db="EMBL/GenBank/DDBJ databases">
        <authorList>
            <person name="de Groot N.N."/>
        </authorList>
    </citation>
    <scope>NUCLEOTIDE SEQUENCE [LARGE SCALE GENOMIC DNA]</scope>
    <source>
        <strain evidence="3 4">DSM 3857</strain>
    </source>
</reference>
<evidence type="ECO:0000313" key="3">
    <source>
        <dbReference type="EMBL" id="SEN49949.1"/>
    </source>
</evidence>
<feature type="signal peptide" evidence="1">
    <location>
        <begin position="1"/>
        <end position="20"/>
    </location>
</feature>
<evidence type="ECO:0000313" key="4">
    <source>
        <dbReference type="Proteomes" id="UP000198761"/>
    </source>
</evidence>
<gene>
    <name evidence="3" type="ORF">SAMN04488103_105225</name>
</gene>
<dbReference type="Gene3D" id="1.20.1260.10">
    <property type="match status" value="1"/>
</dbReference>
<proteinExistence type="predicted"/>
<dbReference type="PANTHER" id="PTHR36933:SF1">
    <property type="entry name" value="SLL0788 PROTEIN"/>
    <property type="match status" value="1"/>
</dbReference>
<feature type="domain" description="DUF305" evidence="2">
    <location>
        <begin position="27"/>
        <end position="114"/>
    </location>
</feature>
<evidence type="ECO:0000259" key="2">
    <source>
        <dbReference type="Pfam" id="PF03713"/>
    </source>
</evidence>
<dbReference type="AlphaFoldDB" id="A0A1H8H1Q5"/>
<dbReference type="InterPro" id="IPR005183">
    <property type="entry name" value="DUF305_CopM-like"/>
</dbReference>
<dbReference type="PANTHER" id="PTHR36933">
    <property type="entry name" value="SLL0788 PROTEIN"/>
    <property type="match status" value="1"/>
</dbReference>
<dbReference type="Proteomes" id="UP000198761">
    <property type="component" value="Unassembled WGS sequence"/>
</dbReference>
<keyword evidence="4" id="KW-1185">Reference proteome</keyword>
<organism evidence="3 4">
    <name type="scientific">Gemmobacter aquatilis</name>
    <dbReference type="NCBI Taxonomy" id="933059"/>
    <lineage>
        <taxon>Bacteria</taxon>
        <taxon>Pseudomonadati</taxon>
        <taxon>Pseudomonadota</taxon>
        <taxon>Alphaproteobacteria</taxon>
        <taxon>Rhodobacterales</taxon>
        <taxon>Paracoccaceae</taxon>
        <taxon>Gemmobacter</taxon>
    </lineage>
</organism>
<feature type="chain" id="PRO_5011783461" description="DUF305 domain-containing protein" evidence="1">
    <location>
        <begin position="21"/>
        <end position="119"/>
    </location>
</feature>
<dbReference type="EMBL" id="FOCE01000005">
    <property type="protein sequence ID" value="SEN49949.1"/>
    <property type="molecule type" value="Genomic_DNA"/>
</dbReference>
<dbReference type="InterPro" id="IPR012347">
    <property type="entry name" value="Ferritin-like"/>
</dbReference>
<evidence type="ECO:0000256" key="1">
    <source>
        <dbReference type="SAM" id="SignalP"/>
    </source>
</evidence>
<keyword evidence="1" id="KW-0732">Signal</keyword>
<dbReference type="Pfam" id="PF03713">
    <property type="entry name" value="DUF305"/>
    <property type="match status" value="1"/>
</dbReference>
<name>A0A1H8H1Q5_9RHOB</name>
<dbReference type="RefSeq" id="WP_091301312.1">
    <property type="nucleotide sequence ID" value="NZ_FOCE01000005.1"/>
</dbReference>
<dbReference type="STRING" id="933059.SAMN04488103_105225"/>
<sequence>MTRFLIALATCTTLALPALAEGTMDHSGHGMTGTESPATMAYMEANMKMHSGMDMAFTGDADVDFIAGMIPHHQGAVEMAKIVLEHGKDPEVRKLAEGVIAAQEAEIAWMTDWLEKHKK</sequence>
<accession>A0A1H8H1Q5</accession>
<protein>
    <recommendedName>
        <fullName evidence="2">DUF305 domain-containing protein</fullName>
    </recommendedName>
</protein>